<comment type="caution">
    <text evidence="2">The sequence shown here is derived from an EMBL/GenBank/DDBJ whole genome shotgun (WGS) entry which is preliminary data.</text>
</comment>
<keyword evidence="1" id="KW-0812">Transmembrane</keyword>
<protein>
    <recommendedName>
        <fullName evidence="4">DUF4185 domain-containing protein</fullName>
    </recommendedName>
</protein>
<name>A0ABT1SZ74_9SPHI</name>
<dbReference type="EMBL" id="JANHOH010000001">
    <property type="protein sequence ID" value="MCQ6957366.1"/>
    <property type="molecule type" value="Genomic_DNA"/>
</dbReference>
<evidence type="ECO:0000313" key="3">
    <source>
        <dbReference type="Proteomes" id="UP001204376"/>
    </source>
</evidence>
<evidence type="ECO:0000256" key="1">
    <source>
        <dbReference type="SAM" id="Phobius"/>
    </source>
</evidence>
<gene>
    <name evidence="2" type="ORF">NPE20_05340</name>
</gene>
<keyword evidence="1" id="KW-1133">Transmembrane helix</keyword>
<evidence type="ECO:0000313" key="2">
    <source>
        <dbReference type="EMBL" id="MCQ6957366.1"/>
    </source>
</evidence>
<evidence type="ECO:0008006" key="4">
    <source>
        <dbReference type="Google" id="ProtNLM"/>
    </source>
</evidence>
<dbReference type="RefSeq" id="WP_256537572.1">
    <property type="nucleotide sequence ID" value="NZ_JANHOH010000001.1"/>
</dbReference>
<keyword evidence="3" id="KW-1185">Reference proteome</keyword>
<dbReference type="Proteomes" id="UP001204376">
    <property type="component" value="Unassembled WGS sequence"/>
</dbReference>
<sequence length="437" mass="48846">MLKKRVQFLSIAVLTVSVIFYSFNWLLKTADSHPSVKLTPVKRFVFKSFVDCNMSEVWVGNKFMIFPGKYGEDPVWGPSNNLKYATGNTVDEAFGTAEKDFVEPQLPPNVPPGQPGLHGAVWFESIYKDVKDQTGQTLYALYHNENYPATLPYDERSGKGYKNEKWPEGLRGPATASAVCRIGIMRSVNGGKSWVNRGIFIEDEQPRMILKPNNTAINFAGGTGDPSAVAGGKYLYLFYGEYGYPGTYDEATYNPKNEWKGQCISMARILLTDLDHPEGKAKRWDGKGFNVPYNGAGKPVSSLQIPLAEGGGPTSSPTAKYYWGPSVSWNTYLNCWVMLMAKAEGPSWKGNSVYISFNKNKDLGLADNSQQWSKPKLLAKKEGHTLWYPSLQPINSAANKDNEYSSLKLGQHARLFYKDNDNAKNDYVSEYLVEFVK</sequence>
<reference evidence="2 3" key="1">
    <citation type="submission" date="2022-07" db="EMBL/GenBank/DDBJ databases">
        <title>Mucilaginibacter sp. JC4.</title>
        <authorList>
            <person name="Le V."/>
            <person name="Ko S.-R."/>
            <person name="Ahn C.-Y."/>
            <person name="Oh H.-M."/>
        </authorList>
    </citation>
    <scope>NUCLEOTIDE SEQUENCE [LARGE SCALE GENOMIC DNA]</scope>
    <source>
        <strain evidence="2 3">JC4</strain>
    </source>
</reference>
<keyword evidence="1" id="KW-0472">Membrane</keyword>
<organism evidence="2 3">
    <name type="scientific">Mucilaginibacter aquariorum</name>
    <dbReference type="NCBI Taxonomy" id="2967225"/>
    <lineage>
        <taxon>Bacteria</taxon>
        <taxon>Pseudomonadati</taxon>
        <taxon>Bacteroidota</taxon>
        <taxon>Sphingobacteriia</taxon>
        <taxon>Sphingobacteriales</taxon>
        <taxon>Sphingobacteriaceae</taxon>
        <taxon>Mucilaginibacter</taxon>
    </lineage>
</organism>
<accession>A0ABT1SZ74</accession>
<feature type="transmembrane region" description="Helical" evidence="1">
    <location>
        <begin position="7"/>
        <end position="27"/>
    </location>
</feature>
<proteinExistence type="predicted"/>